<dbReference type="Pfam" id="PF02517">
    <property type="entry name" value="Rce1-like"/>
    <property type="match status" value="1"/>
</dbReference>
<comment type="caution">
    <text evidence="3">The sequence shown here is derived from an EMBL/GenBank/DDBJ whole genome shotgun (WGS) entry which is preliminary data.</text>
</comment>
<reference evidence="3 4" key="1">
    <citation type="submission" date="2021-04" db="EMBL/GenBank/DDBJ databases">
        <authorList>
            <person name="Huq M.A."/>
        </authorList>
    </citation>
    <scope>NUCLEOTIDE SEQUENCE [LARGE SCALE GENOMIC DNA]</scope>
    <source>
        <strain evidence="3 4">MAH-13</strain>
    </source>
</reference>
<feature type="domain" description="CAAX prenyl protease 2/Lysostaphin resistance protein A-like" evidence="2">
    <location>
        <begin position="140"/>
        <end position="229"/>
    </location>
</feature>
<organism evidence="3 4">
    <name type="scientific">Frateuria flava</name>
    <dbReference type="NCBI Taxonomy" id="2821489"/>
    <lineage>
        <taxon>Bacteria</taxon>
        <taxon>Pseudomonadati</taxon>
        <taxon>Pseudomonadota</taxon>
        <taxon>Gammaproteobacteria</taxon>
        <taxon>Lysobacterales</taxon>
        <taxon>Rhodanobacteraceae</taxon>
        <taxon>Frateuria</taxon>
    </lineage>
</organism>
<evidence type="ECO:0000313" key="3">
    <source>
        <dbReference type="EMBL" id="MBP1474944.1"/>
    </source>
</evidence>
<protein>
    <submittedName>
        <fullName evidence="3">CPBP family intramembrane metalloprotease</fullName>
        <ecNumber evidence="3">3.4.24.-</ecNumber>
    </submittedName>
</protein>
<name>A0ABS4DPG2_9GAMM</name>
<keyword evidence="1" id="KW-1133">Transmembrane helix</keyword>
<keyword evidence="4" id="KW-1185">Reference proteome</keyword>
<keyword evidence="3" id="KW-0645">Protease</keyword>
<feature type="transmembrane region" description="Helical" evidence="1">
    <location>
        <begin position="169"/>
        <end position="188"/>
    </location>
</feature>
<dbReference type="EMBL" id="JAGJRS010000021">
    <property type="protein sequence ID" value="MBP1474944.1"/>
    <property type="molecule type" value="Genomic_DNA"/>
</dbReference>
<dbReference type="Proteomes" id="UP000823790">
    <property type="component" value="Unassembled WGS sequence"/>
</dbReference>
<feature type="transmembrane region" description="Helical" evidence="1">
    <location>
        <begin position="140"/>
        <end position="157"/>
    </location>
</feature>
<keyword evidence="1" id="KW-0472">Membrane</keyword>
<dbReference type="InterPro" id="IPR003675">
    <property type="entry name" value="Rce1/LyrA-like_dom"/>
</dbReference>
<feature type="transmembrane region" description="Helical" evidence="1">
    <location>
        <begin position="194"/>
        <end position="212"/>
    </location>
</feature>
<keyword evidence="1" id="KW-0812">Transmembrane</keyword>
<dbReference type="GO" id="GO:0008237">
    <property type="term" value="F:metallopeptidase activity"/>
    <property type="evidence" value="ECO:0007669"/>
    <property type="project" value="UniProtKB-KW"/>
</dbReference>
<gene>
    <name evidence="3" type="ORF">J7I44_11590</name>
</gene>
<sequence length="257" mass="27254">MDTAALASLVLIAWLLLGEPLLGRWSHRRLLAALDAGQPGARLRFYRSWTSMAWVLAAVTALVVLAHGWSAAEVGLCWPRAMGRVGLGFLGGMAGALIAGAVVGIGLSRRKRRSAVATAPRVVGGDKLLRMLPHGRAERWGFAALAVTAGLTEEWIWRGFAAAALHAAWPQLPMLPSVVVLALAFGWAHVYQGLGGMFATAILGGLFAWLYLSSGSLLLPMLLHVLVDLRALLVPVGTGASNPQTDVQTSTRFRGNP</sequence>
<dbReference type="RefSeq" id="WP_209620732.1">
    <property type="nucleotide sequence ID" value="NZ_JAGJRS010000021.1"/>
</dbReference>
<feature type="transmembrane region" description="Helical" evidence="1">
    <location>
        <begin position="52"/>
        <end position="78"/>
    </location>
</feature>
<proteinExistence type="predicted"/>
<evidence type="ECO:0000313" key="4">
    <source>
        <dbReference type="Proteomes" id="UP000823790"/>
    </source>
</evidence>
<accession>A0ABS4DPG2</accession>
<dbReference type="EC" id="3.4.24.-" evidence="3"/>
<keyword evidence="3" id="KW-0482">Metalloprotease</keyword>
<evidence type="ECO:0000256" key="1">
    <source>
        <dbReference type="SAM" id="Phobius"/>
    </source>
</evidence>
<keyword evidence="3" id="KW-0378">Hydrolase</keyword>
<evidence type="ECO:0000259" key="2">
    <source>
        <dbReference type="Pfam" id="PF02517"/>
    </source>
</evidence>
<feature type="transmembrane region" description="Helical" evidence="1">
    <location>
        <begin position="85"/>
        <end position="107"/>
    </location>
</feature>